<dbReference type="Pfam" id="PF08241">
    <property type="entry name" value="Methyltransf_11"/>
    <property type="match status" value="1"/>
</dbReference>
<dbReference type="PANTHER" id="PTHR42912">
    <property type="entry name" value="METHYLTRANSFERASE"/>
    <property type="match status" value="1"/>
</dbReference>
<name>A0ABV6QR24_9ACTN</name>
<dbReference type="Gene3D" id="3.40.50.150">
    <property type="entry name" value="Vaccinia Virus protein VP39"/>
    <property type="match status" value="1"/>
</dbReference>
<protein>
    <submittedName>
        <fullName evidence="2">Class I SAM-dependent methyltransferase</fullName>
        <ecNumber evidence="2">2.1.1.-</ecNumber>
    </submittedName>
</protein>
<feature type="domain" description="Methyltransferase type 11" evidence="1">
    <location>
        <begin position="39"/>
        <end position="131"/>
    </location>
</feature>
<dbReference type="Proteomes" id="UP001589890">
    <property type="component" value="Unassembled WGS sequence"/>
</dbReference>
<accession>A0ABV6QR24</accession>
<dbReference type="InterPro" id="IPR050508">
    <property type="entry name" value="Methyltransf_Superfamily"/>
</dbReference>
<keyword evidence="2" id="KW-0808">Transferase</keyword>
<organism evidence="2 3">
    <name type="scientific">Kribbella deserti</name>
    <dbReference type="NCBI Taxonomy" id="1926257"/>
    <lineage>
        <taxon>Bacteria</taxon>
        <taxon>Bacillati</taxon>
        <taxon>Actinomycetota</taxon>
        <taxon>Actinomycetes</taxon>
        <taxon>Propionibacteriales</taxon>
        <taxon>Kribbellaceae</taxon>
        <taxon>Kribbella</taxon>
    </lineage>
</organism>
<dbReference type="SUPFAM" id="SSF53335">
    <property type="entry name" value="S-adenosyl-L-methionine-dependent methyltransferases"/>
    <property type="match status" value="1"/>
</dbReference>
<proteinExistence type="predicted"/>
<dbReference type="GO" id="GO:0032259">
    <property type="term" value="P:methylation"/>
    <property type="evidence" value="ECO:0007669"/>
    <property type="project" value="UniProtKB-KW"/>
</dbReference>
<comment type="caution">
    <text evidence="2">The sequence shown here is derived from an EMBL/GenBank/DDBJ whole genome shotgun (WGS) entry which is preliminary data.</text>
</comment>
<dbReference type="EC" id="2.1.1.-" evidence="2"/>
<dbReference type="RefSeq" id="WP_380051368.1">
    <property type="nucleotide sequence ID" value="NZ_JBHLTC010000030.1"/>
</dbReference>
<evidence type="ECO:0000313" key="2">
    <source>
        <dbReference type="EMBL" id="MFC0627087.1"/>
    </source>
</evidence>
<dbReference type="InterPro" id="IPR029063">
    <property type="entry name" value="SAM-dependent_MTases_sf"/>
</dbReference>
<gene>
    <name evidence="2" type="ORF">ACFFGN_23605</name>
</gene>
<evidence type="ECO:0000313" key="3">
    <source>
        <dbReference type="Proteomes" id="UP001589890"/>
    </source>
</evidence>
<dbReference type="CDD" id="cd02440">
    <property type="entry name" value="AdoMet_MTases"/>
    <property type="match status" value="1"/>
</dbReference>
<sequence length="253" mass="26640">MSFNNVSADAYARFMGRYAEPLAGGFADLAGVRPGQRALDVGCGPGALTAQLIDRLGPDAVSAIDPSPPFITAVRERFPEVDIHSGTAEDLPFAAGSFDVALAQLVVHFMADPVQGLREMARVTRPGGTIAACVWDHAGGRGPLSPFWKAAHEVLPEVHDESDRAGARAGQLAELFAAAGVQDVQAGTLTVEVPYESFDEWWEPYTLGVGPAGAYTAKLSPEHREALRAHCAEVLPAGPFTISATAWTTTGTT</sequence>
<keyword evidence="2" id="KW-0489">Methyltransferase</keyword>
<dbReference type="GO" id="GO:0008168">
    <property type="term" value="F:methyltransferase activity"/>
    <property type="evidence" value="ECO:0007669"/>
    <property type="project" value="UniProtKB-KW"/>
</dbReference>
<evidence type="ECO:0000259" key="1">
    <source>
        <dbReference type="Pfam" id="PF08241"/>
    </source>
</evidence>
<keyword evidence="3" id="KW-1185">Reference proteome</keyword>
<dbReference type="EMBL" id="JBHLTC010000030">
    <property type="protein sequence ID" value="MFC0627087.1"/>
    <property type="molecule type" value="Genomic_DNA"/>
</dbReference>
<dbReference type="InterPro" id="IPR013216">
    <property type="entry name" value="Methyltransf_11"/>
</dbReference>
<reference evidence="2 3" key="1">
    <citation type="submission" date="2024-09" db="EMBL/GenBank/DDBJ databases">
        <authorList>
            <person name="Sun Q."/>
            <person name="Mori K."/>
        </authorList>
    </citation>
    <scope>NUCLEOTIDE SEQUENCE [LARGE SCALE GENOMIC DNA]</scope>
    <source>
        <strain evidence="2 3">CGMCC 1.15906</strain>
    </source>
</reference>